<dbReference type="RefSeq" id="WP_069708674.1">
    <property type="nucleotide sequence ID" value="NZ_CP017075.1"/>
</dbReference>
<dbReference type="EMBL" id="CP017075">
    <property type="protein sequence ID" value="AOR77767.1"/>
    <property type="molecule type" value="Genomic_DNA"/>
</dbReference>
<evidence type="ECO:0000256" key="2">
    <source>
        <dbReference type="ARBA" id="ARBA00023125"/>
    </source>
</evidence>
<evidence type="ECO:0000313" key="6">
    <source>
        <dbReference type="EMBL" id="AOR77767.1"/>
    </source>
</evidence>
<name>A0A1D8A6M6_9SPHN</name>
<dbReference type="OrthoDB" id="8680240at2"/>
<dbReference type="SMART" id="SM00895">
    <property type="entry name" value="FCD"/>
    <property type="match status" value="1"/>
</dbReference>
<evidence type="ECO:0000256" key="1">
    <source>
        <dbReference type="ARBA" id="ARBA00023015"/>
    </source>
</evidence>
<keyword evidence="3" id="KW-0804">Transcription</keyword>
<dbReference type="PANTHER" id="PTHR43537:SF20">
    <property type="entry name" value="HTH-TYPE TRANSCRIPTIONAL REPRESSOR GLAR"/>
    <property type="match status" value="1"/>
</dbReference>
<feature type="region of interest" description="Disordered" evidence="4">
    <location>
        <begin position="234"/>
        <end position="259"/>
    </location>
</feature>
<dbReference type="Proteomes" id="UP000094626">
    <property type="component" value="Chromosome"/>
</dbReference>
<dbReference type="GO" id="GO:0003700">
    <property type="term" value="F:DNA-binding transcription factor activity"/>
    <property type="evidence" value="ECO:0007669"/>
    <property type="project" value="InterPro"/>
</dbReference>
<dbReference type="InterPro" id="IPR000524">
    <property type="entry name" value="Tscrpt_reg_HTH_GntR"/>
</dbReference>
<dbReference type="Gene3D" id="1.10.10.10">
    <property type="entry name" value="Winged helix-like DNA-binding domain superfamily/Winged helix DNA-binding domain"/>
    <property type="match status" value="1"/>
</dbReference>
<dbReference type="SUPFAM" id="SSF46785">
    <property type="entry name" value="Winged helix' DNA-binding domain"/>
    <property type="match status" value="1"/>
</dbReference>
<dbReference type="InterPro" id="IPR008920">
    <property type="entry name" value="TF_FadR/GntR_C"/>
</dbReference>
<protein>
    <recommendedName>
        <fullName evidence="5">HTH gntR-type domain-containing protein</fullName>
    </recommendedName>
</protein>
<dbReference type="InterPro" id="IPR036388">
    <property type="entry name" value="WH-like_DNA-bd_sf"/>
</dbReference>
<dbReference type="SUPFAM" id="SSF48008">
    <property type="entry name" value="GntR ligand-binding domain-like"/>
    <property type="match status" value="1"/>
</dbReference>
<dbReference type="Pfam" id="PF00392">
    <property type="entry name" value="GntR"/>
    <property type="match status" value="1"/>
</dbReference>
<dbReference type="PROSITE" id="PS50949">
    <property type="entry name" value="HTH_GNTR"/>
    <property type="match status" value="1"/>
</dbReference>
<dbReference type="GO" id="GO:0003677">
    <property type="term" value="F:DNA binding"/>
    <property type="evidence" value="ECO:0007669"/>
    <property type="project" value="UniProtKB-KW"/>
</dbReference>
<dbReference type="Gene3D" id="1.20.120.530">
    <property type="entry name" value="GntR ligand-binding domain-like"/>
    <property type="match status" value="1"/>
</dbReference>
<evidence type="ECO:0000256" key="3">
    <source>
        <dbReference type="ARBA" id="ARBA00023163"/>
    </source>
</evidence>
<dbReference type="PANTHER" id="PTHR43537">
    <property type="entry name" value="TRANSCRIPTIONAL REGULATOR, GNTR FAMILY"/>
    <property type="match status" value="1"/>
</dbReference>
<dbReference type="KEGG" id="nre:BES08_14145"/>
<keyword evidence="1" id="KW-0805">Transcription regulation</keyword>
<dbReference type="Pfam" id="PF07729">
    <property type="entry name" value="FCD"/>
    <property type="match status" value="1"/>
</dbReference>
<keyword evidence="2" id="KW-0238">DNA-binding</keyword>
<keyword evidence="7" id="KW-1185">Reference proteome</keyword>
<feature type="domain" description="HTH gntR-type" evidence="5">
    <location>
        <begin position="9"/>
        <end position="76"/>
    </location>
</feature>
<evidence type="ECO:0000259" key="5">
    <source>
        <dbReference type="PROSITE" id="PS50949"/>
    </source>
</evidence>
<evidence type="ECO:0000256" key="4">
    <source>
        <dbReference type="SAM" id="MobiDB-lite"/>
    </source>
</evidence>
<dbReference type="InterPro" id="IPR036390">
    <property type="entry name" value="WH_DNA-bd_sf"/>
</dbReference>
<sequence>MSPDRDARRTLISYVYHELRAMIIDGVAIPGSKLHIVELSKRFNVSPSATREALSKLAAERLVELEEQRGFRVAGVSVRELRDITFVRVQIEQLALRRAVELGDTEWEAGVVAAFHRLVKTKYFDDEAAGEGKEDWSARHRDFHRALIAACDSEWLLRFHDNLFDQSERYRRLNRIYQNAEMAGLRRDVLAEHKTLTEAALDRDADRLCTVIAQHLNGTAERVIAKQSANLAASASVADKEARTRRRTTPAAKDRVTSR</sequence>
<organism evidence="6 7">
    <name type="scientific">Novosphingobium resinovorum</name>
    <dbReference type="NCBI Taxonomy" id="158500"/>
    <lineage>
        <taxon>Bacteria</taxon>
        <taxon>Pseudomonadati</taxon>
        <taxon>Pseudomonadota</taxon>
        <taxon>Alphaproteobacteria</taxon>
        <taxon>Sphingomonadales</taxon>
        <taxon>Sphingomonadaceae</taxon>
        <taxon>Novosphingobium</taxon>
    </lineage>
</organism>
<dbReference type="InterPro" id="IPR011711">
    <property type="entry name" value="GntR_C"/>
</dbReference>
<proteinExistence type="predicted"/>
<reference evidence="7" key="1">
    <citation type="journal article" date="2017" name="J. Biotechnol.">
        <title>Complete genome sequence of Novosphingobium resinovorum SA1, a versatile xenobiotic-degrading bacterium capable of utilizing sulfanilic acid.</title>
        <authorList>
            <person name="Hegedus B."/>
            <person name="Kos P.B."/>
            <person name="Balint B."/>
            <person name="Maroti G."/>
            <person name="Gan H.M."/>
            <person name="Perei K."/>
            <person name="Rakhely G."/>
        </authorList>
    </citation>
    <scope>NUCLEOTIDE SEQUENCE [LARGE SCALE GENOMIC DNA]</scope>
    <source>
        <strain evidence="7">SA1</strain>
    </source>
</reference>
<dbReference type="SMART" id="SM00345">
    <property type="entry name" value="HTH_GNTR"/>
    <property type="match status" value="1"/>
</dbReference>
<gene>
    <name evidence="6" type="ORF">BES08_14145</name>
</gene>
<accession>A0A1D8A6M6</accession>
<dbReference type="AlphaFoldDB" id="A0A1D8A6M6"/>
<evidence type="ECO:0000313" key="7">
    <source>
        <dbReference type="Proteomes" id="UP000094626"/>
    </source>
</evidence>